<evidence type="ECO:0000256" key="2">
    <source>
        <dbReference type="SAM" id="Phobius"/>
    </source>
</evidence>
<dbReference type="OrthoDB" id="2680417at2"/>
<dbReference type="STRING" id="284581.AMD01_23010"/>
<gene>
    <name evidence="3" type="ORF">AMD01_23010</name>
</gene>
<dbReference type="PATRIC" id="fig|284581.3.peg.3462"/>
<feature type="transmembrane region" description="Helical" evidence="2">
    <location>
        <begin position="16"/>
        <end position="37"/>
    </location>
</feature>
<name>A0A0M0KER8_9BACI</name>
<feature type="compositionally biased region" description="Polar residues" evidence="1">
    <location>
        <begin position="69"/>
        <end position="80"/>
    </location>
</feature>
<evidence type="ECO:0000313" key="4">
    <source>
        <dbReference type="Proteomes" id="UP000037558"/>
    </source>
</evidence>
<keyword evidence="4" id="KW-1185">Reference proteome</keyword>
<comment type="caution">
    <text evidence="3">The sequence shown here is derived from an EMBL/GenBank/DDBJ whole genome shotgun (WGS) entry which is preliminary data.</text>
</comment>
<sequence>MSKEKEPSSSKKKMKIVVSGATAVMIFSAGLSLYHHWDQPAASNPIRLTHSNNDISSVIASSGKRKSQIRLNTDSDQPTPIEQPKDRKKQNFSLKNNIDNNVVYIVDLSEPDKNQTVMGLVVDPAKNAPLPEIPKKEVPPILSTIILDQEDDIIVPPNADDENENSGLELPGEGTIEEGSTGEDNPEIPTNPEEPEIPGETGEPTTPSNPSNPGNPNVPTDPFPIPSEPEKPTSGYKTVALIVPESLYTQIKYYTAADDTASLQNAVYYGGQVKKQDEDYAKIIDLIVSSAVKLKDQAVQDPSNGYTYSSLQLINSLQLEDQKIQALQAEIRKELYKQFLNNEIQLYVAKSTPAVSTAEVSNSADSSEVASGVTAESPEVANSSTSSQEDKDIVYYVGKYNEITGEKIEKSDFKEADKKLLESAKKEAEVDENTTEALNKYQMDARYSPEVAEEAKQQKEELVKKQVKPLEERKPGDYEEIPTETALETLTKLKDSGQYVQVIEQGGSLVSNLDIATVVNDASNLLMQQTNSMEDELDAYTSATKQKKIVAQYQTLVEAPGVPAEYAKASEDRLYQYRLMIEARDTATDDLAKAVILASEAATKEKAISEGARSLLNKLSSDLLAAAVGYSLDKEEQAYEILSTRSVINSVYAQTATSRKQAISYSKTANDMWQKQNANGALQYAGESNRLYPERHMNDDLLHEISNSLLEKASGRSFQEQLKTYNLLASVPGLPNDINQVVITRKEAVDQYIRGKDEQNLEKAVYYLGESWEKEWTKDLAAVLLDTKSNQLFTEANEMRGVDFALAGRYYKTLVNTSGVSDEIKQASKQAMDELKVN</sequence>
<dbReference type="RefSeq" id="WP_053403779.1">
    <property type="nucleotide sequence ID" value="NZ_LILC01000037.1"/>
</dbReference>
<feature type="compositionally biased region" description="Polar residues" evidence="1">
    <location>
        <begin position="359"/>
        <end position="369"/>
    </location>
</feature>
<proteinExistence type="predicted"/>
<evidence type="ECO:0000256" key="1">
    <source>
        <dbReference type="SAM" id="MobiDB-lite"/>
    </source>
</evidence>
<feature type="compositionally biased region" description="Low complexity" evidence="1">
    <location>
        <begin position="198"/>
        <end position="217"/>
    </location>
</feature>
<reference evidence="4" key="1">
    <citation type="submission" date="2015-08" db="EMBL/GenBank/DDBJ databases">
        <title>Fjat-14210 dsm16467.</title>
        <authorList>
            <person name="Liu B."/>
            <person name="Wang J."/>
            <person name="Zhu Y."/>
            <person name="Liu G."/>
            <person name="Chen Q."/>
            <person name="Chen Z."/>
            <person name="Lan J."/>
            <person name="Che J."/>
            <person name="Ge C."/>
            <person name="Shi H."/>
            <person name="Pan Z."/>
            <person name="Liu X."/>
        </authorList>
    </citation>
    <scope>NUCLEOTIDE SEQUENCE [LARGE SCALE GENOMIC DNA]</scope>
    <source>
        <strain evidence="4">DSM 16467</strain>
    </source>
</reference>
<dbReference type="EMBL" id="LILC01000037">
    <property type="protein sequence ID" value="KOO37340.1"/>
    <property type="molecule type" value="Genomic_DNA"/>
</dbReference>
<dbReference type="Proteomes" id="UP000037558">
    <property type="component" value="Unassembled WGS sequence"/>
</dbReference>
<evidence type="ECO:0000313" key="3">
    <source>
        <dbReference type="EMBL" id="KOO37340.1"/>
    </source>
</evidence>
<feature type="region of interest" description="Disordered" evidence="1">
    <location>
        <begin position="59"/>
        <end position="90"/>
    </location>
</feature>
<feature type="region of interest" description="Disordered" evidence="1">
    <location>
        <begin position="155"/>
        <end position="234"/>
    </location>
</feature>
<organism evidence="3 4">
    <name type="scientific">Priestia koreensis</name>
    <dbReference type="NCBI Taxonomy" id="284581"/>
    <lineage>
        <taxon>Bacteria</taxon>
        <taxon>Bacillati</taxon>
        <taxon>Bacillota</taxon>
        <taxon>Bacilli</taxon>
        <taxon>Bacillales</taxon>
        <taxon>Bacillaceae</taxon>
        <taxon>Priestia</taxon>
    </lineage>
</organism>
<keyword evidence="2" id="KW-0812">Transmembrane</keyword>
<feature type="region of interest" description="Disordered" evidence="1">
    <location>
        <begin position="359"/>
        <end position="388"/>
    </location>
</feature>
<keyword evidence="2" id="KW-0472">Membrane</keyword>
<protein>
    <submittedName>
        <fullName evidence="3">Uncharacterized protein</fullName>
    </submittedName>
</protein>
<accession>A0A0M0KER8</accession>
<keyword evidence="2" id="KW-1133">Transmembrane helix</keyword>
<dbReference type="AlphaFoldDB" id="A0A0M0KER8"/>
<feature type="compositionally biased region" description="Acidic residues" evidence="1">
    <location>
        <begin position="155"/>
        <end position="164"/>
    </location>
</feature>